<reference evidence="1" key="1">
    <citation type="submission" date="2019-08" db="EMBL/GenBank/DDBJ databases">
        <authorList>
            <person name="Kucharzyk K."/>
            <person name="Murdoch R.W."/>
            <person name="Higgins S."/>
            <person name="Loffler F."/>
        </authorList>
    </citation>
    <scope>NUCLEOTIDE SEQUENCE</scope>
</reference>
<comment type="caution">
    <text evidence="1">The sequence shown here is derived from an EMBL/GenBank/DDBJ whole genome shotgun (WGS) entry which is preliminary data.</text>
</comment>
<dbReference type="EMBL" id="VSSQ01044511">
    <property type="protein sequence ID" value="MPM98336.1"/>
    <property type="molecule type" value="Genomic_DNA"/>
</dbReference>
<dbReference type="AlphaFoldDB" id="A0A645E9P6"/>
<protein>
    <submittedName>
        <fullName evidence="1">Uncharacterized protein</fullName>
    </submittedName>
</protein>
<evidence type="ECO:0000313" key="1">
    <source>
        <dbReference type="EMBL" id="MPM98336.1"/>
    </source>
</evidence>
<gene>
    <name evidence="1" type="ORF">SDC9_145521</name>
</gene>
<organism evidence="1">
    <name type="scientific">bioreactor metagenome</name>
    <dbReference type="NCBI Taxonomy" id="1076179"/>
    <lineage>
        <taxon>unclassified sequences</taxon>
        <taxon>metagenomes</taxon>
        <taxon>ecological metagenomes</taxon>
    </lineage>
</organism>
<sequence>MEIPIQRIAVLLLAQLTNKLSKVIRNKAVVIGKVLRAELWNFPAGDIAVHTIKKRRICAHLRGERVKQAAGFQQHIHALVDIAHKHHRGRGCLFLLTTSEGTRCHIVLHDLDAIFILETDSGDLIKGHAIPQPDQAHCLAAHVVKQVRNGGLPARHQNSVGRNFLVEMGFSGAAGSQLAEIKVVFHQRQHTR</sequence>
<proteinExistence type="predicted"/>
<name>A0A645E9P6_9ZZZZ</name>
<accession>A0A645E9P6</accession>